<evidence type="ECO:0008006" key="4">
    <source>
        <dbReference type="Google" id="ProtNLM"/>
    </source>
</evidence>
<organism evidence="2 3">
    <name type="scientific">Pseudomonas turukhanskensis</name>
    <dbReference type="NCBI Taxonomy" id="1806536"/>
    <lineage>
        <taxon>Bacteria</taxon>
        <taxon>Pseudomonadati</taxon>
        <taxon>Pseudomonadota</taxon>
        <taxon>Gammaproteobacteria</taxon>
        <taxon>Pseudomonadales</taxon>
        <taxon>Pseudomonadaceae</taxon>
        <taxon>Pseudomonas</taxon>
    </lineage>
</organism>
<reference evidence="2" key="1">
    <citation type="journal article" date="2014" name="Int. J. Syst. Evol. Microbiol.">
        <title>Complete genome sequence of Corynebacterium casei LMG S-19264T (=DSM 44701T), isolated from a smear-ripened cheese.</title>
        <authorList>
            <consortium name="US DOE Joint Genome Institute (JGI-PGF)"/>
            <person name="Walter F."/>
            <person name="Albersmeier A."/>
            <person name="Kalinowski J."/>
            <person name="Ruckert C."/>
        </authorList>
    </citation>
    <scope>NUCLEOTIDE SEQUENCE</scope>
    <source>
        <strain evidence="2">VKM B-2935</strain>
    </source>
</reference>
<accession>A0A9W6KA12</accession>
<comment type="caution">
    <text evidence="2">The sequence shown here is derived from an EMBL/GenBank/DDBJ whole genome shotgun (WGS) entry which is preliminary data.</text>
</comment>
<evidence type="ECO:0000256" key="1">
    <source>
        <dbReference type="SAM" id="SignalP"/>
    </source>
</evidence>
<dbReference type="Proteomes" id="UP001143328">
    <property type="component" value="Unassembled WGS sequence"/>
</dbReference>
<keyword evidence="1" id="KW-0732">Signal</keyword>
<dbReference type="PROSITE" id="PS51257">
    <property type="entry name" value="PROKAR_LIPOPROTEIN"/>
    <property type="match status" value="1"/>
</dbReference>
<reference evidence="2" key="2">
    <citation type="submission" date="2023-01" db="EMBL/GenBank/DDBJ databases">
        <authorList>
            <person name="Sun Q."/>
            <person name="Evtushenko L."/>
        </authorList>
    </citation>
    <scope>NUCLEOTIDE SEQUENCE</scope>
    <source>
        <strain evidence="2">VKM B-2935</strain>
    </source>
</reference>
<proteinExistence type="predicted"/>
<gene>
    <name evidence="2" type="ORF">GCM10017655_34890</name>
</gene>
<dbReference type="RefSeq" id="WP_271196617.1">
    <property type="nucleotide sequence ID" value="NZ_BSFN01000011.1"/>
</dbReference>
<sequence length="147" mass="16347">MSDRIIPLARLWIVALALTLLSGCSPGNQQAALEAAVQQLQDNLEAKRSSAVVEQLHPEFRAQQQYDSQWAKRTMLGLFLRFNNVKVIALSKSSTLDPTSTTKGYTEAQVAVTGAEGLIPDSANAYSVKLEWWLEGSEWKLARIDWK</sequence>
<protein>
    <recommendedName>
        <fullName evidence="4">Nuclear transport factor 2 family protein</fullName>
    </recommendedName>
</protein>
<dbReference type="EMBL" id="BSFN01000011">
    <property type="protein sequence ID" value="GLK90425.1"/>
    <property type="molecule type" value="Genomic_DNA"/>
</dbReference>
<name>A0A9W6KA12_9PSED</name>
<feature type="chain" id="PRO_5040935256" description="Nuclear transport factor 2 family protein" evidence="1">
    <location>
        <begin position="32"/>
        <end position="147"/>
    </location>
</feature>
<feature type="signal peptide" evidence="1">
    <location>
        <begin position="1"/>
        <end position="31"/>
    </location>
</feature>
<evidence type="ECO:0000313" key="3">
    <source>
        <dbReference type="Proteomes" id="UP001143328"/>
    </source>
</evidence>
<evidence type="ECO:0000313" key="2">
    <source>
        <dbReference type="EMBL" id="GLK90425.1"/>
    </source>
</evidence>
<dbReference type="AlphaFoldDB" id="A0A9W6KA12"/>
<keyword evidence="3" id="KW-1185">Reference proteome</keyword>